<keyword evidence="17" id="KW-1185">Reference proteome</keyword>
<keyword evidence="9 11" id="KW-1133">Transmembrane helix</keyword>
<dbReference type="PROSITE" id="PS50928">
    <property type="entry name" value="ABC_TM1"/>
    <property type="match status" value="1"/>
</dbReference>
<evidence type="ECO:0000313" key="15">
    <source>
        <dbReference type="EMBL" id="MCG6660686.1"/>
    </source>
</evidence>
<dbReference type="CDD" id="cd06261">
    <property type="entry name" value="TM_PBP2"/>
    <property type="match status" value="1"/>
</dbReference>
<feature type="transmembrane region" description="Helical" evidence="11">
    <location>
        <begin position="203"/>
        <end position="221"/>
    </location>
</feature>
<evidence type="ECO:0000256" key="5">
    <source>
        <dbReference type="ARBA" id="ARBA00022475"/>
    </source>
</evidence>
<feature type="transmembrane region" description="Helical" evidence="11">
    <location>
        <begin position="20"/>
        <end position="40"/>
    </location>
</feature>
<name>A0A7V9VZL8_9GAMM</name>
<comment type="caution">
    <text evidence="14">The sequence shown here is derived from an EMBL/GenBank/DDBJ whole genome shotgun (WGS) entry which is preliminary data.</text>
</comment>
<dbReference type="FunFam" id="1.10.3720.10:FF:000054">
    <property type="entry name" value="Molybdenum transport system permease"/>
    <property type="match status" value="1"/>
</dbReference>
<comment type="similarity">
    <text evidence="3 12">Belongs to the binding-protein-dependent transport system permease family. CysTW subfamily.</text>
</comment>
<evidence type="ECO:0000256" key="12">
    <source>
        <dbReference type="RuleBase" id="RU365097"/>
    </source>
</evidence>
<evidence type="ECO:0000256" key="6">
    <source>
        <dbReference type="ARBA" id="ARBA00022505"/>
    </source>
</evidence>
<keyword evidence="5" id="KW-1003">Cell membrane</keyword>
<dbReference type="PANTHER" id="PTHR30183:SF8">
    <property type="entry name" value="MOLYBDENUM TRANSPORT SYSTEM PERMEASE"/>
    <property type="match status" value="1"/>
</dbReference>
<dbReference type="Proteomes" id="UP000814353">
    <property type="component" value="Unassembled WGS sequence"/>
</dbReference>
<keyword evidence="8 11" id="KW-0812">Transmembrane</keyword>
<dbReference type="PANTHER" id="PTHR30183">
    <property type="entry name" value="MOLYBDENUM TRANSPORT SYSTEM PERMEASE PROTEIN MODB"/>
    <property type="match status" value="1"/>
</dbReference>
<sequence length="232" mass="25132">MTWFGIGEADWIALQLTLRLALISTALLLVLCLPLAWWLAHTRRRIKVVIEALVALPLVLPPTVIGFYLLILLGPRGAVGSTLERLGANHLAFTFTGLVIGSMIYSLPFVVQPLQNAFQGMGRRPLEAAATLRAGPFDRLISVVLPLSRQGLLTAAVLSFAHTLGEFGVLLMIGGGIPGQTQVASIAIYSHVEAMDYASAHRLSLFLMLMAFTLLVCVYALNKRFKVVGVMP</sequence>
<dbReference type="EMBL" id="JABFUB010000002">
    <property type="protein sequence ID" value="MCG6660686.1"/>
    <property type="molecule type" value="Genomic_DNA"/>
</dbReference>
<evidence type="ECO:0000256" key="4">
    <source>
        <dbReference type="ARBA" id="ARBA00022448"/>
    </source>
</evidence>
<dbReference type="InterPro" id="IPR000515">
    <property type="entry name" value="MetI-like"/>
</dbReference>
<evidence type="ECO:0000313" key="17">
    <source>
        <dbReference type="Proteomes" id="UP000814353"/>
    </source>
</evidence>
<evidence type="ECO:0000256" key="2">
    <source>
        <dbReference type="ARBA" id="ARBA00004429"/>
    </source>
</evidence>
<dbReference type="Proteomes" id="UP000518091">
    <property type="component" value="Unassembled WGS sequence"/>
</dbReference>
<keyword evidence="4 11" id="KW-0813">Transport</keyword>
<feature type="transmembrane region" description="Helical" evidence="11">
    <location>
        <begin position="91"/>
        <end position="111"/>
    </location>
</feature>
<dbReference type="GO" id="GO:0005886">
    <property type="term" value="C:plasma membrane"/>
    <property type="evidence" value="ECO:0007669"/>
    <property type="project" value="UniProtKB-SubCell"/>
</dbReference>
<keyword evidence="10 11" id="KW-0472">Membrane</keyword>
<reference evidence="14 16" key="2">
    <citation type="submission" date="2020-07" db="EMBL/GenBank/DDBJ databases">
        <title>Identification of Halomonas strains.</title>
        <authorList>
            <person name="Xiao Z."/>
            <person name="Shen J."/>
        </authorList>
    </citation>
    <scope>NUCLEOTIDE SEQUENCE [LARGE SCALE GENOMIC DNA]</scope>
    <source>
        <strain evidence="14 16">DSM 17331</strain>
    </source>
</reference>
<feature type="transmembrane region" description="Helical" evidence="11">
    <location>
        <begin position="52"/>
        <end position="71"/>
    </location>
</feature>
<proteinExistence type="inferred from homology"/>
<comment type="function">
    <text evidence="1 12">Part of the binding-protein-dependent transport system for molybdenum; probably responsible for the translocation of the substrate across the membrane.</text>
</comment>
<dbReference type="InterPro" id="IPR011867">
    <property type="entry name" value="ModB_ABC"/>
</dbReference>
<dbReference type="Pfam" id="PF00528">
    <property type="entry name" value="BPD_transp_1"/>
    <property type="match status" value="1"/>
</dbReference>
<feature type="domain" description="ABC transmembrane type-1" evidence="13">
    <location>
        <begin position="14"/>
        <end position="216"/>
    </location>
</feature>
<evidence type="ECO:0000256" key="1">
    <source>
        <dbReference type="ARBA" id="ARBA00002949"/>
    </source>
</evidence>
<accession>A0A7V9VZL8</accession>
<evidence type="ECO:0000256" key="7">
    <source>
        <dbReference type="ARBA" id="ARBA00022519"/>
    </source>
</evidence>
<dbReference type="EMBL" id="JACEFT010000004">
    <property type="protein sequence ID" value="MBA2778380.1"/>
    <property type="molecule type" value="Genomic_DNA"/>
</dbReference>
<keyword evidence="7 12" id="KW-0997">Cell inner membrane</keyword>
<reference evidence="15 17" key="1">
    <citation type="submission" date="2020-05" db="EMBL/GenBank/DDBJ databases">
        <title>Comparative genomic analysis of denitrifying bacteria from Halomonas genus.</title>
        <authorList>
            <person name="Wang L."/>
            <person name="Shao Z."/>
        </authorList>
    </citation>
    <scope>NUCLEOTIDE SEQUENCE [LARGE SCALE GENOMIC DNA]</scope>
    <source>
        <strain evidence="15 17">DSM 17331</strain>
    </source>
</reference>
<dbReference type="GO" id="GO:0015098">
    <property type="term" value="F:molybdate ion transmembrane transporter activity"/>
    <property type="evidence" value="ECO:0007669"/>
    <property type="project" value="UniProtKB-UniRule"/>
</dbReference>
<protein>
    <recommendedName>
        <fullName evidence="12">Molybdenum transport system permease</fullName>
    </recommendedName>
</protein>
<dbReference type="AlphaFoldDB" id="A0A7V9VZL8"/>
<evidence type="ECO:0000313" key="16">
    <source>
        <dbReference type="Proteomes" id="UP000518091"/>
    </source>
</evidence>
<evidence type="ECO:0000256" key="10">
    <source>
        <dbReference type="ARBA" id="ARBA00023136"/>
    </source>
</evidence>
<dbReference type="SUPFAM" id="SSF161098">
    <property type="entry name" value="MetI-like"/>
    <property type="match status" value="1"/>
</dbReference>
<keyword evidence="6 12" id="KW-0500">Molybdenum</keyword>
<evidence type="ECO:0000256" key="11">
    <source>
        <dbReference type="RuleBase" id="RU363032"/>
    </source>
</evidence>
<evidence type="ECO:0000256" key="9">
    <source>
        <dbReference type="ARBA" id="ARBA00022989"/>
    </source>
</evidence>
<dbReference type="NCBIfam" id="TIGR02141">
    <property type="entry name" value="modB_ABC"/>
    <property type="match status" value="1"/>
</dbReference>
<gene>
    <name evidence="14" type="primary">modB</name>
    <name evidence="14" type="ORF">H1D44_05655</name>
    <name evidence="15" type="ORF">HOP48_03870</name>
</gene>
<dbReference type="InterPro" id="IPR035906">
    <property type="entry name" value="MetI-like_sf"/>
</dbReference>
<evidence type="ECO:0000256" key="8">
    <source>
        <dbReference type="ARBA" id="ARBA00022692"/>
    </source>
</evidence>
<comment type="caution">
    <text evidence="12">Lacks conserved residue(s) required for the propagation of feature annotation.</text>
</comment>
<evidence type="ECO:0000256" key="3">
    <source>
        <dbReference type="ARBA" id="ARBA00007069"/>
    </source>
</evidence>
<organism evidence="14 16">
    <name type="scientific">Billgrantia kenyensis</name>
    <dbReference type="NCBI Taxonomy" id="321266"/>
    <lineage>
        <taxon>Bacteria</taxon>
        <taxon>Pseudomonadati</taxon>
        <taxon>Pseudomonadota</taxon>
        <taxon>Gammaproteobacteria</taxon>
        <taxon>Oceanospirillales</taxon>
        <taxon>Halomonadaceae</taxon>
        <taxon>Billgrantia</taxon>
    </lineage>
</organism>
<dbReference type="RefSeq" id="WP_181513863.1">
    <property type="nucleotide sequence ID" value="NZ_JABFUB010000002.1"/>
</dbReference>
<dbReference type="Gene3D" id="1.10.3720.10">
    <property type="entry name" value="MetI-like"/>
    <property type="match status" value="1"/>
</dbReference>
<evidence type="ECO:0000259" key="13">
    <source>
        <dbReference type="PROSITE" id="PS50928"/>
    </source>
</evidence>
<comment type="subcellular location">
    <subcellularLocation>
        <location evidence="2 12">Cell inner membrane</location>
        <topology evidence="2 12">Multi-pass membrane protein</topology>
    </subcellularLocation>
    <subcellularLocation>
        <location evidence="11">Cell membrane</location>
        <topology evidence="11">Multi-pass membrane protein</topology>
    </subcellularLocation>
</comment>
<evidence type="ECO:0000313" key="14">
    <source>
        <dbReference type="EMBL" id="MBA2778380.1"/>
    </source>
</evidence>